<proteinExistence type="predicted"/>
<evidence type="ECO:0000313" key="3">
    <source>
        <dbReference type="EMBL" id="KAE9990002.1"/>
    </source>
</evidence>
<gene>
    <name evidence="3" type="ORF">EG327_001970</name>
    <name evidence="2" type="ORF">EG328_000775</name>
</gene>
<feature type="region of interest" description="Disordered" evidence="1">
    <location>
        <begin position="1"/>
        <end position="79"/>
    </location>
</feature>
<evidence type="ECO:0000313" key="4">
    <source>
        <dbReference type="Proteomes" id="UP000447873"/>
    </source>
</evidence>
<feature type="region of interest" description="Disordered" evidence="1">
    <location>
        <begin position="181"/>
        <end position="270"/>
    </location>
</feature>
<feature type="compositionally biased region" description="Polar residues" evidence="1">
    <location>
        <begin position="26"/>
        <end position="42"/>
    </location>
</feature>
<sequence length="757" mass="82728">MTDKPRGLEFSKWAPPGMARPHGNPNLATTLNLGLASTTPKSKSVPLLGAAAVQDSSSPAAREEPITPRETEKRRESFKNSVHKVAFAARVLQDDTDITVVDPPTPSPAKQKENQLPASALPFTLRSSSLPQPSAADKMAGAKPSSSVAVTEFQFAGTAPLSIIGRLAVVKHKHVIVAKQDHQADVKPDKKAGQDNAETARIEADRIDKEKPAVARTEAERIANEKNEAAAKESELRAKEKAGKDAEFGEKDKAQAAAKEAERSAKEKGQAAAKEMEKACAAAKEAERCAEEMEKSARLAQEKVKRVAKEKAQAAAEEAKRLAQEKAERAAKEKAAAKVELQKVINTKEVTFKALETKIDIIKVTFAKLDQEGLSELELAQRFIEEIKQDKEEISCLMTQAIADVKEAQEIVDQTQPVVENLKEKVSSLDDTLAEVNQIVCDKEKNLSDIKKSAWDQIAVFKVKQDETVKEIEQLVKQFAILETSNDAADAQKVDVVAPEVATKATVEVNGQANGQVEAEAKTDAQTKGRAKLTKSLNETYSANSSAEECKNVETDGRLTFSACPQVAADREGLAVRRVKLTNLPVKANLKRIVRLVWGGSVLDFIYTDGQPCAEVLFVKPEDCKRYFDSTPNGIEYPGSKDRHIDVEACPPEPARGNVQEILARGMTRCVRVMDVEPDCSQLALEKIAAGKGNKRTVETIISGTDPKGRRVVEFRFGKIVDAIIFKAELHRSVEWELKPSNFCVDPCETHSGLHRQ</sequence>
<keyword evidence="5" id="KW-1185">Reference proteome</keyword>
<dbReference type="AlphaFoldDB" id="A0A8H3VH28"/>
<dbReference type="EMBL" id="WNWS01000115">
    <property type="protein sequence ID" value="KAE9979608.1"/>
    <property type="molecule type" value="Genomic_DNA"/>
</dbReference>
<dbReference type="Proteomes" id="UP000447873">
    <property type="component" value="Unassembled WGS sequence"/>
</dbReference>
<evidence type="ECO:0000313" key="2">
    <source>
        <dbReference type="EMBL" id="KAE9979608.1"/>
    </source>
</evidence>
<protein>
    <submittedName>
        <fullName evidence="3">Uncharacterized protein</fullName>
    </submittedName>
</protein>
<dbReference type="EMBL" id="WNWR01000158">
    <property type="protein sequence ID" value="KAE9990002.1"/>
    <property type="molecule type" value="Genomic_DNA"/>
</dbReference>
<comment type="caution">
    <text evidence="3">The sequence shown here is derived from an EMBL/GenBank/DDBJ whole genome shotgun (WGS) entry which is preliminary data.</text>
</comment>
<reference evidence="3 5" key="1">
    <citation type="submission" date="2019-07" db="EMBL/GenBank/DDBJ databases">
        <title>Venturia inaequalis Genome Resource.</title>
        <authorList>
            <person name="Lichtner F.J."/>
        </authorList>
    </citation>
    <scope>NUCLEOTIDE SEQUENCE [LARGE SCALE GENOMIC DNA]</scope>
    <source>
        <strain evidence="2 4">120213</strain>
        <strain evidence="3 5">DMI_063113</strain>
    </source>
</reference>
<accession>A0A8H3VH28</accession>
<feature type="compositionally biased region" description="Basic and acidic residues" evidence="1">
    <location>
        <begin position="61"/>
        <end position="78"/>
    </location>
</feature>
<dbReference type="OrthoDB" id="422086at2759"/>
<evidence type="ECO:0000256" key="1">
    <source>
        <dbReference type="SAM" id="MobiDB-lite"/>
    </source>
</evidence>
<organism evidence="3 5">
    <name type="scientific">Venturia inaequalis</name>
    <name type="common">Apple scab fungus</name>
    <dbReference type="NCBI Taxonomy" id="5025"/>
    <lineage>
        <taxon>Eukaryota</taxon>
        <taxon>Fungi</taxon>
        <taxon>Dikarya</taxon>
        <taxon>Ascomycota</taxon>
        <taxon>Pezizomycotina</taxon>
        <taxon>Dothideomycetes</taxon>
        <taxon>Pleosporomycetidae</taxon>
        <taxon>Venturiales</taxon>
        <taxon>Venturiaceae</taxon>
        <taxon>Venturia</taxon>
    </lineage>
</organism>
<name>A0A8H3VH28_VENIN</name>
<evidence type="ECO:0000313" key="5">
    <source>
        <dbReference type="Proteomes" id="UP000490939"/>
    </source>
</evidence>
<dbReference type="Proteomes" id="UP000490939">
    <property type="component" value="Unassembled WGS sequence"/>
</dbReference>